<reference evidence="2 3" key="1">
    <citation type="submission" date="2017-06" db="EMBL/GenBank/DDBJ databases">
        <title>Global population genomics of the pathogenic fungus Cryptococcus neoformans var. grubii.</title>
        <authorList>
            <person name="Cuomo C."/>
            <person name="Litvintseva A."/>
            <person name="Chen Y."/>
            <person name="Young S."/>
            <person name="Zeng Q."/>
            <person name="Chapman S."/>
            <person name="Gujja S."/>
            <person name="Saif S."/>
            <person name="Birren B."/>
        </authorList>
    </citation>
    <scope>NUCLEOTIDE SEQUENCE [LARGE SCALE GENOMIC DNA]</scope>
    <source>
        <strain evidence="2 3">Tu259-1</strain>
    </source>
</reference>
<dbReference type="PANTHER" id="PTHR28013">
    <property type="entry name" value="PROTEIN DCV1-RELATED"/>
    <property type="match status" value="1"/>
</dbReference>
<sequence length="248" mass="27171">MFRWDDCLEGHMLLGFIFSIISFICLLLTTFSTPLIKTIYFVSVSSSSKSDSNTKFGTFGYCITQEIGQGGGASRCSHAKVGYTQPGGVGNGDELIEWLIKTSILFSIGESSLFLLLLFPSPLSNISSPRLTESSFFPIPLALLFMCFAIITLILSLLRVGKFMWNPIYFRTTALLGALLAILAAAFALILWVHARHVFDDVWEARYGAALWTGLVGTLCAALAAAIGGPAYQGQLMYRAHREVPYNL</sequence>
<dbReference type="InterPro" id="IPR051380">
    <property type="entry name" value="pH-response_reg_palI/RIM9"/>
</dbReference>
<comment type="caution">
    <text evidence="2">The sequence shown here is derived from an EMBL/GenBank/DDBJ whole genome shotgun (WGS) entry which is preliminary data.</text>
</comment>
<evidence type="ECO:0000313" key="2">
    <source>
        <dbReference type="EMBL" id="OXG16769.1"/>
    </source>
</evidence>
<dbReference type="GO" id="GO:0035838">
    <property type="term" value="C:growing cell tip"/>
    <property type="evidence" value="ECO:0007669"/>
    <property type="project" value="TreeGrafter"/>
</dbReference>
<gene>
    <name evidence="2" type="ORF">C361_05140</name>
</gene>
<proteinExistence type="predicted"/>
<dbReference type="EMBL" id="AMKT01000067">
    <property type="protein sequence ID" value="OXG16769.1"/>
    <property type="molecule type" value="Genomic_DNA"/>
</dbReference>
<protein>
    <submittedName>
        <fullName evidence="2">Cytochrome C assembly protein</fullName>
    </submittedName>
</protein>
<dbReference type="InterPro" id="IPR009571">
    <property type="entry name" value="SUR7/Rim9-like_fungi"/>
</dbReference>
<dbReference type="PANTHER" id="PTHR28013:SF4">
    <property type="entry name" value="MARVEL DOMAIN-CONTAINING PROTEIN"/>
    <property type="match status" value="1"/>
</dbReference>
<keyword evidence="1" id="KW-0812">Transmembrane</keyword>
<feature type="transmembrane region" description="Helical" evidence="1">
    <location>
        <begin position="173"/>
        <end position="195"/>
    </location>
</feature>
<evidence type="ECO:0000313" key="3">
    <source>
        <dbReference type="Proteomes" id="UP000199727"/>
    </source>
</evidence>
<dbReference type="GO" id="GO:0005886">
    <property type="term" value="C:plasma membrane"/>
    <property type="evidence" value="ECO:0007669"/>
    <property type="project" value="InterPro"/>
</dbReference>
<feature type="transmembrane region" description="Helical" evidence="1">
    <location>
        <begin position="139"/>
        <end position="161"/>
    </location>
</feature>
<keyword evidence="1" id="KW-1133">Transmembrane helix</keyword>
<name>A0A854QAQ2_CRYNE</name>
<feature type="transmembrane region" description="Helical" evidence="1">
    <location>
        <begin position="207"/>
        <end position="232"/>
    </location>
</feature>
<evidence type="ECO:0000256" key="1">
    <source>
        <dbReference type="SAM" id="Phobius"/>
    </source>
</evidence>
<feature type="transmembrane region" description="Helical" evidence="1">
    <location>
        <begin position="12"/>
        <end position="31"/>
    </location>
</feature>
<organism evidence="2 3">
    <name type="scientific">Cryptococcus neoformans Tu259-1</name>
    <dbReference type="NCBI Taxonomy" id="1230072"/>
    <lineage>
        <taxon>Eukaryota</taxon>
        <taxon>Fungi</taxon>
        <taxon>Dikarya</taxon>
        <taxon>Basidiomycota</taxon>
        <taxon>Agaricomycotina</taxon>
        <taxon>Tremellomycetes</taxon>
        <taxon>Tremellales</taxon>
        <taxon>Cryptococcaceae</taxon>
        <taxon>Cryptococcus</taxon>
        <taxon>Cryptococcus neoformans species complex</taxon>
    </lineage>
</organism>
<dbReference type="Pfam" id="PF06687">
    <property type="entry name" value="SUR7"/>
    <property type="match status" value="1"/>
</dbReference>
<accession>A0A854QAQ2</accession>
<dbReference type="GO" id="GO:0032153">
    <property type="term" value="C:cell division site"/>
    <property type="evidence" value="ECO:0007669"/>
    <property type="project" value="TreeGrafter"/>
</dbReference>
<dbReference type="AlphaFoldDB" id="A0A854QAQ2"/>
<keyword evidence="1" id="KW-0472">Membrane</keyword>
<dbReference type="Proteomes" id="UP000199727">
    <property type="component" value="Unassembled WGS sequence"/>
</dbReference>